<dbReference type="PANTHER" id="PTHR30290:SF10">
    <property type="entry name" value="PERIPLASMIC OLIGOPEPTIDE-BINDING PROTEIN-RELATED"/>
    <property type="match status" value="1"/>
</dbReference>
<dbReference type="InterPro" id="IPR030678">
    <property type="entry name" value="Peptide/Ni-bd"/>
</dbReference>
<dbReference type="AlphaFoldDB" id="A0A9X3E657"/>
<dbReference type="InterPro" id="IPR023765">
    <property type="entry name" value="SBP_5_CS"/>
</dbReference>
<feature type="domain" description="Solute-binding protein family 5" evidence="6">
    <location>
        <begin position="90"/>
        <end position="442"/>
    </location>
</feature>
<dbReference type="Gene3D" id="3.10.105.10">
    <property type="entry name" value="Dipeptide-binding Protein, Domain 3"/>
    <property type="match status" value="1"/>
</dbReference>
<dbReference type="PANTHER" id="PTHR30290">
    <property type="entry name" value="PERIPLASMIC BINDING COMPONENT OF ABC TRANSPORTER"/>
    <property type="match status" value="1"/>
</dbReference>
<evidence type="ECO:0000313" key="7">
    <source>
        <dbReference type="EMBL" id="MCX5571906.1"/>
    </source>
</evidence>
<evidence type="ECO:0000256" key="1">
    <source>
        <dbReference type="ARBA" id="ARBA00004418"/>
    </source>
</evidence>
<dbReference type="RefSeq" id="WP_266340868.1">
    <property type="nucleotide sequence ID" value="NZ_JAPKNK010000013.1"/>
</dbReference>
<feature type="chain" id="PRO_5040755738" evidence="5">
    <location>
        <begin position="30"/>
        <end position="529"/>
    </location>
</feature>
<feature type="signal peptide" evidence="5">
    <location>
        <begin position="1"/>
        <end position="29"/>
    </location>
</feature>
<dbReference type="EMBL" id="JAPKNK010000013">
    <property type="protein sequence ID" value="MCX5571906.1"/>
    <property type="molecule type" value="Genomic_DNA"/>
</dbReference>
<dbReference type="InterPro" id="IPR039424">
    <property type="entry name" value="SBP_5"/>
</dbReference>
<proteinExistence type="inferred from homology"/>
<dbReference type="CDD" id="cd08512">
    <property type="entry name" value="PBP2_NikA_DppA_OppA_like_7"/>
    <property type="match status" value="1"/>
</dbReference>
<comment type="subcellular location">
    <subcellularLocation>
        <location evidence="1">Periplasm</location>
    </subcellularLocation>
</comment>
<dbReference type="GO" id="GO:1904680">
    <property type="term" value="F:peptide transmembrane transporter activity"/>
    <property type="evidence" value="ECO:0007669"/>
    <property type="project" value="TreeGrafter"/>
</dbReference>
<keyword evidence="4 5" id="KW-0732">Signal</keyword>
<sequence length="529" mass="56827">MSGISARVRAGALALALAATAAVPLAANAAEGPFVINYSLPPPTLDPTIVCDIADDGFIAPLYTPLLRYEAKPVANAPEGVKVTTEDTTKIVGYLAESYSVSDDGKVLTFKLRDGLKFPSGNPLDAAAVKASLEFTLKSGTCGTYFLEAAQFGNTEAIEAPDATTLVIKLKRGEPLLPHALTQPNTGIIDIKAVDANGGKAWLAGHAAGSGPYLLADYQPGVRAVFKANPDFFGEAPREKDVIVNFITDNATLLLQARNKQADVTLGLSKASVESLKGADGLKIIEVPTARWQLIGLPNQTAPFDNAKFREALSYALPYEAILKNVAHGYGELFYGPYPPQFPAFKAELGAPRAYDLEKAKALLAESGVKTPVKAEIIIREGQNDQEQIATIAQGAWSQIGVNLTIRKLPASGYQEAVGAKTKTAAIVRFDGPSVDDPAWLLDYDMRCASLYNTSNYCSKEAEALLDTRHDLKTDAERQALWDKIAKIWLADSPRIPVYADVYTAVVSDGVKDWHFAQDGPFDLNLWGR</sequence>
<protein>
    <submittedName>
        <fullName evidence="7">ABC transporter substrate-binding protein</fullName>
    </submittedName>
</protein>
<evidence type="ECO:0000256" key="5">
    <source>
        <dbReference type="SAM" id="SignalP"/>
    </source>
</evidence>
<dbReference type="PIRSF" id="PIRSF002741">
    <property type="entry name" value="MppA"/>
    <property type="match status" value="1"/>
</dbReference>
<keyword evidence="3" id="KW-0813">Transport</keyword>
<gene>
    <name evidence="7" type="ORF">OSH07_22085</name>
</gene>
<evidence type="ECO:0000256" key="2">
    <source>
        <dbReference type="ARBA" id="ARBA00005695"/>
    </source>
</evidence>
<dbReference type="GO" id="GO:0043190">
    <property type="term" value="C:ATP-binding cassette (ABC) transporter complex"/>
    <property type="evidence" value="ECO:0007669"/>
    <property type="project" value="InterPro"/>
</dbReference>
<dbReference type="Proteomes" id="UP001144805">
    <property type="component" value="Unassembled WGS sequence"/>
</dbReference>
<dbReference type="InterPro" id="IPR000914">
    <property type="entry name" value="SBP_5_dom"/>
</dbReference>
<evidence type="ECO:0000313" key="8">
    <source>
        <dbReference type="Proteomes" id="UP001144805"/>
    </source>
</evidence>
<dbReference type="Gene3D" id="3.40.190.10">
    <property type="entry name" value="Periplasmic binding protein-like II"/>
    <property type="match status" value="1"/>
</dbReference>
<comment type="caution">
    <text evidence="7">The sequence shown here is derived from an EMBL/GenBank/DDBJ whole genome shotgun (WGS) entry which is preliminary data.</text>
</comment>
<accession>A0A9X3E657</accession>
<dbReference type="GO" id="GO:0015833">
    <property type="term" value="P:peptide transport"/>
    <property type="evidence" value="ECO:0007669"/>
    <property type="project" value="TreeGrafter"/>
</dbReference>
<evidence type="ECO:0000256" key="4">
    <source>
        <dbReference type="ARBA" id="ARBA00022729"/>
    </source>
</evidence>
<dbReference type="Pfam" id="PF00496">
    <property type="entry name" value="SBP_bac_5"/>
    <property type="match status" value="1"/>
</dbReference>
<reference evidence="7" key="1">
    <citation type="submission" date="2022-11" db="EMBL/GenBank/DDBJ databases">
        <title>Biodiversity and phylogenetic relationships of bacteria.</title>
        <authorList>
            <person name="Machado R.A.R."/>
            <person name="Bhat A."/>
            <person name="Loulou A."/>
            <person name="Kallel S."/>
        </authorList>
    </citation>
    <scope>NUCLEOTIDE SEQUENCE</scope>
    <source>
        <strain evidence="7">K-TC2</strain>
    </source>
</reference>
<comment type="similarity">
    <text evidence="2">Belongs to the bacterial solute-binding protein 5 family.</text>
</comment>
<dbReference type="SUPFAM" id="SSF53850">
    <property type="entry name" value="Periplasmic binding protein-like II"/>
    <property type="match status" value="1"/>
</dbReference>
<name>A0A9X3E657_9HYPH</name>
<dbReference type="Gene3D" id="3.90.76.10">
    <property type="entry name" value="Dipeptide-binding Protein, Domain 1"/>
    <property type="match status" value="1"/>
</dbReference>
<dbReference type="PROSITE" id="PS01040">
    <property type="entry name" value="SBP_BACTERIAL_5"/>
    <property type="match status" value="1"/>
</dbReference>
<evidence type="ECO:0000256" key="3">
    <source>
        <dbReference type="ARBA" id="ARBA00022448"/>
    </source>
</evidence>
<organism evidence="7 8">
    <name type="scientific">Kaistia nematophila</name>
    <dbReference type="NCBI Taxonomy" id="2994654"/>
    <lineage>
        <taxon>Bacteria</taxon>
        <taxon>Pseudomonadati</taxon>
        <taxon>Pseudomonadota</taxon>
        <taxon>Alphaproteobacteria</taxon>
        <taxon>Hyphomicrobiales</taxon>
        <taxon>Kaistiaceae</taxon>
        <taxon>Kaistia</taxon>
    </lineage>
</organism>
<evidence type="ECO:0000259" key="6">
    <source>
        <dbReference type="Pfam" id="PF00496"/>
    </source>
</evidence>
<dbReference type="GO" id="GO:0030288">
    <property type="term" value="C:outer membrane-bounded periplasmic space"/>
    <property type="evidence" value="ECO:0007669"/>
    <property type="project" value="UniProtKB-ARBA"/>
</dbReference>
<keyword evidence="8" id="KW-1185">Reference proteome</keyword>